<dbReference type="EMBL" id="CP123443">
    <property type="protein sequence ID" value="WGK69095.1"/>
    <property type="molecule type" value="Genomic_DNA"/>
</dbReference>
<feature type="domain" description="Aldehyde dehydrogenase" evidence="5">
    <location>
        <begin position="18"/>
        <end position="472"/>
    </location>
</feature>
<dbReference type="InterPro" id="IPR029510">
    <property type="entry name" value="Ald_DH_CS_GLU"/>
</dbReference>
<dbReference type="InterPro" id="IPR015590">
    <property type="entry name" value="Aldehyde_DH_dom"/>
</dbReference>
<dbReference type="SUPFAM" id="SSF53720">
    <property type="entry name" value="ALDH-like"/>
    <property type="match status" value="1"/>
</dbReference>
<organism evidence="6 7">
    <name type="scientific">Candidatus Haliotispira prima</name>
    <dbReference type="NCBI Taxonomy" id="3034016"/>
    <lineage>
        <taxon>Bacteria</taxon>
        <taxon>Pseudomonadati</taxon>
        <taxon>Spirochaetota</taxon>
        <taxon>Spirochaetia</taxon>
        <taxon>Spirochaetales</taxon>
        <taxon>Spirochaetaceae</taxon>
        <taxon>Candidatus Haliotispira</taxon>
    </lineage>
</organism>
<gene>
    <name evidence="6" type="ORF">P0082_11520</name>
</gene>
<dbReference type="RefSeq" id="WP_326927283.1">
    <property type="nucleotide sequence ID" value="NZ_CP123443.1"/>
</dbReference>
<dbReference type="InterPro" id="IPR016161">
    <property type="entry name" value="Ald_DH/histidinol_DH"/>
</dbReference>
<comment type="similarity">
    <text evidence="1 4">Belongs to the aldehyde dehydrogenase family.</text>
</comment>
<dbReference type="PANTHER" id="PTHR43353:SF5">
    <property type="entry name" value="SUCCINATE-SEMIALDEHYDE DEHYDROGENASE, MITOCHONDRIAL"/>
    <property type="match status" value="1"/>
</dbReference>
<dbReference type="PANTHER" id="PTHR43353">
    <property type="entry name" value="SUCCINATE-SEMIALDEHYDE DEHYDROGENASE, MITOCHONDRIAL"/>
    <property type="match status" value="1"/>
</dbReference>
<dbReference type="Gene3D" id="3.40.309.10">
    <property type="entry name" value="Aldehyde Dehydrogenase, Chain A, domain 2"/>
    <property type="match status" value="1"/>
</dbReference>
<evidence type="ECO:0000313" key="7">
    <source>
        <dbReference type="Proteomes" id="UP001228690"/>
    </source>
</evidence>
<dbReference type="Gene3D" id="3.40.605.10">
    <property type="entry name" value="Aldehyde Dehydrogenase, Chain A, domain 1"/>
    <property type="match status" value="1"/>
</dbReference>
<dbReference type="InterPro" id="IPR016162">
    <property type="entry name" value="Ald_DH_N"/>
</dbReference>
<reference evidence="6 7" key="1">
    <citation type="submission" date="2023-04" db="EMBL/GenBank/DDBJ databases">
        <title>Spirochaete genome identified in red abalone sample constitutes a novel genus.</title>
        <authorList>
            <person name="Sharma S.P."/>
            <person name="Purcell C.M."/>
            <person name="Hyde J.R."/>
            <person name="Severin A.J."/>
        </authorList>
    </citation>
    <scope>NUCLEOTIDE SEQUENCE [LARGE SCALE GENOMIC DNA]</scope>
    <source>
        <strain evidence="6 7">SP-2023</strain>
    </source>
</reference>
<dbReference type="PROSITE" id="PS00070">
    <property type="entry name" value="ALDEHYDE_DEHYDR_CYS"/>
    <property type="match status" value="1"/>
</dbReference>
<dbReference type="Pfam" id="PF00171">
    <property type="entry name" value="Aldedh"/>
    <property type="match status" value="1"/>
</dbReference>
<evidence type="ECO:0000259" key="5">
    <source>
        <dbReference type="Pfam" id="PF00171"/>
    </source>
</evidence>
<dbReference type="Proteomes" id="UP001228690">
    <property type="component" value="Chromosome"/>
</dbReference>
<dbReference type="InterPro" id="IPR016160">
    <property type="entry name" value="Ald_DH_CS_CYS"/>
</dbReference>
<evidence type="ECO:0000313" key="6">
    <source>
        <dbReference type="EMBL" id="WGK69095.1"/>
    </source>
</evidence>
<protein>
    <submittedName>
        <fullName evidence="6">Aldehyde dehydrogenase family protein</fullName>
    </submittedName>
</protein>
<dbReference type="PROSITE" id="PS00687">
    <property type="entry name" value="ALDEHYDE_DEHYDR_GLU"/>
    <property type="match status" value="1"/>
</dbReference>
<feature type="active site" evidence="3">
    <location>
        <position position="247"/>
    </location>
</feature>
<dbReference type="InterPro" id="IPR016163">
    <property type="entry name" value="Ald_DH_C"/>
</dbReference>
<name>A0ABY8MGF2_9SPIO</name>
<sequence>MDAKMLIHGKECPAVSGEVIPVFNPATEEQIGTVPNGAEADADKAIDSAYRASGPWSRLPAPSRADLLFSFADKLSEQRERFARLLCTEHGKIFREGLEEIDGAAMYLRQAARSILSIRGDILFSSNPREQVWIQKVPYGVTVGLIAWNFPIALAARKLGPALAAGNSMVIHAPTEVPLAVCEFAKLALEAGLPEGVFNVVTGRPEQICPALIQNPLTRLVSHTGSTAAGQKIIQSSANNVTELILELGGKAPYIVLDDADIDAAAEAAVVTRFYNGGQVCTCNERTFLHEAIYDSFMEKFIAKTKKLTVGGPFSDADIGPKVLQRDVQRIEALVQNATDAGASIEYRYEPAPDADFSKGYWSFPTILSQVQPDMAIMKEEIFGPVVPIMKVSGFREAISLANRSEYGLAAYLWTKDVSRIMETVQDLECGEIYVNRGIGEQPHGYHTGLKKSGLAGEDGLYGLDHYLHKKTYYLRF</sequence>
<keyword evidence="7" id="KW-1185">Reference proteome</keyword>
<dbReference type="InterPro" id="IPR050740">
    <property type="entry name" value="Aldehyde_DH_Superfamily"/>
</dbReference>
<proteinExistence type="inferred from homology"/>
<evidence type="ECO:0000256" key="2">
    <source>
        <dbReference type="ARBA" id="ARBA00023002"/>
    </source>
</evidence>
<evidence type="ECO:0000256" key="4">
    <source>
        <dbReference type="RuleBase" id="RU003345"/>
    </source>
</evidence>
<keyword evidence="2 4" id="KW-0560">Oxidoreductase</keyword>
<accession>A0ABY8MGF2</accession>
<evidence type="ECO:0000256" key="1">
    <source>
        <dbReference type="ARBA" id="ARBA00009986"/>
    </source>
</evidence>
<evidence type="ECO:0000256" key="3">
    <source>
        <dbReference type="PROSITE-ProRule" id="PRU10007"/>
    </source>
</evidence>